<feature type="chain" id="PRO_5011621951" evidence="1">
    <location>
        <begin position="22"/>
        <end position="168"/>
    </location>
</feature>
<feature type="signal peptide" evidence="1">
    <location>
        <begin position="1"/>
        <end position="21"/>
    </location>
</feature>
<dbReference type="GO" id="GO:0043165">
    <property type="term" value="P:Gram-negative-bacterium-type cell outer membrane assembly"/>
    <property type="evidence" value="ECO:0007669"/>
    <property type="project" value="InterPro"/>
</dbReference>
<accession>A0A1H4BI32</accession>
<dbReference type="Gene3D" id="3.30.160.150">
    <property type="entry name" value="Lipoprotein like domain"/>
    <property type="match status" value="1"/>
</dbReference>
<dbReference type="PROSITE" id="PS51257">
    <property type="entry name" value="PROKAR_LIPOPROTEIN"/>
    <property type="match status" value="1"/>
</dbReference>
<sequence>MKSAFFLLLFLFLAGCGYHFPGQGGTLPEGVEKVYIQLFTNKTSQPQLDNKLTSRVSEVFSRNNKISQVEHIGQAEAILEGTIRSYSSRALSYDSNDDIGEYRATMVVDVTLKKPNTEAPIWTGTVSWSEEYSSSANKNDEDDLEQNAINEITLRMAEEILYKMLDDF</sequence>
<evidence type="ECO:0000256" key="1">
    <source>
        <dbReference type="SAM" id="SignalP"/>
    </source>
</evidence>
<evidence type="ECO:0000313" key="2">
    <source>
        <dbReference type="EMBL" id="SEA47668.1"/>
    </source>
</evidence>
<keyword evidence="2" id="KW-0449">Lipoprotein</keyword>
<gene>
    <name evidence="2" type="ORF">SAMN05660420_02216</name>
</gene>
<dbReference type="AlphaFoldDB" id="A0A1H4BI32"/>
<dbReference type="Proteomes" id="UP000199409">
    <property type="component" value="Unassembled WGS sequence"/>
</dbReference>
<dbReference type="EMBL" id="FNQN01000006">
    <property type="protein sequence ID" value="SEA47668.1"/>
    <property type="molecule type" value="Genomic_DNA"/>
</dbReference>
<dbReference type="InterPro" id="IPR007485">
    <property type="entry name" value="LPS_assembly_LptE"/>
</dbReference>
<organism evidence="2 3">
    <name type="scientific">Desulfuromusa kysingii</name>
    <dbReference type="NCBI Taxonomy" id="37625"/>
    <lineage>
        <taxon>Bacteria</taxon>
        <taxon>Pseudomonadati</taxon>
        <taxon>Thermodesulfobacteriota</taxon>
        <taxon>Desulfuromonadia</taxon>
        <taxon>Desulfuromonadales</taxon>
        <taxon>Geopsychrobacteraceae</taxon>
        <taxon>Desulfuromusa</taxon>
    </lineage>
</organism>
<name>A0A1H4BI32_9BACT</name>
<dbReference type="RefSeq" id="WP_092348245.1">
    <property type="nucleotide sequence ID" value="NZ_FNQN01000006.1"/>
</dbReference>
<dbReference type="OrthoDB" id="5511003at2"/>
<keyword evidence="3" id="KW-1185">Reference proteome</keyword>
<protein>
    <submittedName>
        <fullName evidence="2">Outer membrane lipoprotein LptE/RlpB (LPS assembly)</fullName>
    </submittedName>
</protein>
<reference evidence="2 3" key="1">
    <citation type="submission" date="2016-10" db="EMBL/GenBank/DDBJ databases">
        <authorList>
            <person name="de Groot N.N."/>
        </authorList>
    </citation>
    <scope>NUCLEOTIDE SEQUENCE [LARGE SCALE GENOMIC DNA]</scope>
    <source>
        <strain evidence="2 3">DSM 7343</strain>
    </source>
</reference>
<evidence type="ECO:0000313" key="3">
    <source>
        <dbReference type="Proteomes" id="UP000199409"/>
    </source>
</evidence>
<keyword evidence="1" id="KW-0732">Signal</keyword>
<proteinExistence type="predicted"/>
<dbReference type="Pfam" id="PF04390">
    <property type="entry name" value="LptE"/>
    <property type="match status" value="1"/>
</dbReference>
<dbReference type="GO" id="GO:0019867">
    <property type="term" value="C:outer membrane"/>
    <property type="evidence" value="ECO:0007669"/>
    <property type="project" value="InterPro"/>
</dbReference>
<dbReference type="STRING" id="37625.SAMN05660420_02216"/>